<sequence>MEYVFGDLWRVQVALALSLAYALLCYLMYRRALLAGLSPQADRHIGTDAKPVWIIYASQTGQAEAIARLAGRALGASGVPVNLRRIDQPWLNEVAGARHVLFVVSTCGEGSPPDHALGFFRTRLAAGACAALRGLSYGVLALGDRSYPHFCAFGLQLDQWLQASGAIAAFPRIDVDRLDAPSLTRWKHALQGLGAQTAVMTPALDTGFSDWRFVGRRCLNIGSPGAPLFKVELQPLAGLLPAWQAGDLVDLIPPGAEGRARTYSIASLPEEGRLELIVRTMIREDGTPGLASGWLNQSAWANDRASLKIRRNPGFNLACGLDTPLILIGAGSGIAGLRAHLQARAQAVAASGKNTPERCCWLVFGERSGRHDRPCHVEIEAWRRSRILTKLDLTFSRDDPITSYVQHALLKNARELQVWVEGGAHILICGSAQGMAQGVDQAMRSVLGGEQVDRLLEAGRIHRDVF</sequence>
<dbReference type="Pfam" id="PF00258">
    <property type="entry name" value="Flavodoxin_1"/>
    <property type="match status" value="1"/>
</dbReference>
<keyword evidence="3" id="KW-0813">Transport</keyword>
<keyword evidence="2" id="KW-0288">FMN</keyword>
<reference evidence="8 9" key="1">
    <citation type="submission" date="2024-07" db="EMBL/GenBank/DDBJ databases">
        <title>Uliginosibacterium flavum JJ3220;KACC:17644.</title>
        <authorList>
            <person name="Kim M.K."/>
        </authorList>
    </citation>
    <scope>NUCLEOTIDE SEQUENCE [LARGE SCALE GENOMIC DNA]</scope>
    <source>
        <strain evidence="8 9">KACC:17644</strain>
    </source>
</reference>
<dbReference type="InterPro" id="IPR008254">
    <property type="entry name" value="Flavodoxin/NO_synth"/>
</dbReference>
<dbReference type="Proteomes" id="UP001549691">
    <property type="component" value="Unassembled WGS sequence"/>
</dbReference>
<evidence type="ECO:0000259" key="7">
    <source>
        <dbReference type="PROSITE" id="PS51384"/>
    </source>
</evidence>
<name>A0ABV2TG52_9RHOO</name>
<keyword evidence="5" id="KW-0812">Transmembrane</keyword>
<dbReference type="Gene3D" id="3.40.50.360">
    <property type="match status" value="1"/>
</dbReference>
<dbReference type="PANTHER" id="PTHR19384:SF17">
    <property type="entry name" value="NADPH--CYTOCHROME P450 REDUCTASE"/>
    <property type="match status" value="1"/>
</dbReference>
<dbReference type="PRINTS" id="PR00371">
    <property type="entry name" value="FPNCR"/>
</dbReference>
<evidence type="ECO:0000259" key="6">
    <source>
        <dbReference type="PROSITE" id="PS50902"/>
    </source>
</evidence>
<dbReference type="InterPro" id="IPR001433">
    <property type="entry name" value="OxRdtase_FAD/NAD-bd"/>
</dbReference>
<keyword evidence="1" id="KW-0285">Flavoprotein</keyword>
<gene>
    <name evidence="8" type="ORF">ABXR19_01760</name>
</gene>
<dbReference type="Pfam" id="PF00175">
    <property type="entry name" value="NAD_binding_1"/>
    <property type="match status" value="1"/>
</dbReference>
<dbReference type="Gene3D" id="3.40.50.80">
    <property type="entry name" value="Nucleotide-binding domain of ferredoxin-NADP reductase (FNR) module"/>
    <property type="match status" value="1"/>
</dbReference>
<feature type="transmembrane region" description="Helical" evidence="5">
    <location>
        <begin position="12"/>
        <end position="29"/>
    </location>
</feature>
<feature type="domain" description="Flavodoxin-like" evidence="6">
    <location>
        <begin position="52"/>
        <end position="191"/>
    </location>
</feature>
<keyword evidence="9" id="KW-1185">Reference proteome</keyword>
<dbReference type="Gene3D" id="2.40.30.10">
    <property type="entry name" value="Translation factors"/>
    <property type="match status" value="1"/>
</dbReference>
<evidence type="ECO:0000256" key="1">
    <source>
        <dbReference type="ARBA" id="ARBA00022630"/>
    </source>
</evidence>
<dbReference type="PROSITE" id="PS51384">
    <property type="entry name" value="FAD_FR"/>
    <property type="match status" value="1"/>
</dbReference>
<dbReference type="PANTHER" id="PTHR19384">
    <property type="entry name" value="NITRIC OXIDE SYNTHASE-RELATED"/>
    <property type="match status" value="1"/>
</dbReference>
<dbReference type="EMBL" id="JBEWZI010000002">
    <property type="protein sequence ID" value="MET7012896.1"/>
    <property type="molecule type" value="Genomic_DNA"/>
</dbReference>
<keyword evidence="3" id="KW-0249">Electron transport</keyword>
<comment type="caution">
    <text evidence="8">The sequence shown here is derived from an EMBL/GenBank/DDBJ whole genome shotgun (WGS) entry which is preliminary data.</text>
</comment>
<proteinExistence type="predicted"/>
<dbReference type="PRINTS" id="PR00369">
    <property type="entry name" value="FLAVODOXIN"/>
</dbReference>
<dbReference type="EC" id="1.6.2.4" evidence="4"/>
<evidence type="ECO:0000256" key="2">
    <source>
        <dbReference type="ARBA" id="ARBA00022643"/>
    </source>
</evidence>
<dbReference type="InterPro" id="IPR017927">
    <property type="entry name" value="FAD-bd_FR_type"/>
</dbReference>
<accession>A0ABV2TG52</accession>
<dbReference type="RefSeq" id="WP_354599361.1">
    <property type="nucleotide sequence ID" value="NZ_JBEWZI010000002.1"/>
</dbReference>
<dbReference type="CDD" id="cd06200">
    <property type="entry name" value="SiR_like1"/>
    <property type="match status" value="1"/>
</dbReference>
<keyword evidence="5" id="KW-0472">Membrane</keyword>
<dbReference type="SUPFAM" id="SSF52343">
    <property type="entry name" value="Ferredoxin reductase-like, C-terminal NADP-linked domain"/>
    <property type="match status" value="1"/>
</dbReference>
<evidence type="ECO:0000256" key="5">
    <source>
        <dbReference type="SAM" id="Phobius"/>
    </source>
</evidence>
<evidence type="ECO:0000256" key="3">
    <source>
        <dbReference type="ARBA" id="ARBA00022982"/>
    </source>
</evidence>
<dbReference type="InterPro" id="IPR001709">
    <property type="entry name" value="Flavoprot_Pyr_Nucl_cyt_Rdtase"/>
</dbReference>
<keyword evidence="5" id="KW-1133">Transmembrane helix</keyword>
<dbReference type="InterPro" id="IPR039261">
    <property type="entry name" value="FNR_nucleotide-bd"/>
</dbReference>
<dbReference type="InterPro" id="IPR029039">
    <property type="entry name" value="Flavoprotein-like_sf"/>
</dbReference>
<evidence type="ECO:0000313" key="8">
    <source>
        <dbReference type="EMBL" id="MET7012896.1"/>
    </source>
</evidence>
<feature type="domain" description="FAD-binding FR-type" evidence="7">
    <location>
        <begin position="206"/>
        <end position="318"/>
    </location>
</feature>
<dbReference type="PROSITE" id="PS50902">
    <property type="entry name" value="FLAVODOXIN_LIKE"/>
    <property type="match status" value="1"/>
</dbReference>
<dbReference type="SUPFAM" id="SSF52218">
    <property type="entry name" value="Flavoproteins"/>
    <property type="match status" value="1"/>
</dbReference>
<protein>
    <recommendedName>
        <fullName evidence="4">NADPH--hemoprotein reductase</fullName>
        <ecNumber evidence="4">1.6.2.4</ecNumber>
    </recommendedName>
</protein>
<dbReference type="InterPro" id="IPR001094">
    <property type="entry name" value="Flavdoxin-like"/>
</dbReference>
<evidence type="ECO:0000313" key="9">
    <source>
        <dbReference type="Proteomes" id="UP001549691"/>
    </source>
</evidence>
<evidence type="ECO:0000256" key="4">
    <source>
        <dbReference type="ARBA" id="ARBA00023797"/>
    </source>
</evidence>
<dbReference type="SUPFAM" id="SSF63380">
    <property type="entry name" value="Riboflavin synthase domain-like"/>
    <property type="match status" value="1"/>
</dbReference>
<dbReference type="InterPro" id="IPR017938">
    <property type="entry name" value="Riboflavin_synthase-like_b-brl"/>
</dbReference>
<organism evidence="8 9">
    <name type="scientific">Uliginosibacterium flavum</name>
    <dbReference type="NCBI Taxonomy" id="1396831"/>
    <lineage>
        <taxon>Bacteria</taxon>
        <taxon>Pseudomonadati</taxon>
        <taxon>Pseudomonadota</taxon>
        <taxon>Betaproteobacteria</taxon>
        <taxon>Rhodocyclales</taxon>
        <taxon>Zoogloeaceae</taxon>
        <taxon>Uliginosibacterium</taxon>
    </lineage>
</organism>